<dbReference type="OrthoDB" id="9810077at2"/>
<evidence type="ECO:0000259" key="6">
    <source>
        <dbReference type="PROSITE" id="PS50893"/>
    </source>
</evidence>
<dbReference type="PROSITE" id="PS50893">
    <property type="entry name" value="ABC_TRANSPORTER_2"/>
    <property type="match status" value="1"/>
</dbReference>
<dbReference type="EMBL" id="QLIX01000001">
    <property type="protein sequence ID" value="RAI60731.1"/>
    <property type="molecule type" value="Genomic_DNA"/>
</dbReference>
<accession>A0A327MBW8</accession>
<dbReference type="PROSITE" id="PS00211">
    <property type="entry name" value="ABC_TRANSPORTER_1"/>
    <property type="match status" value="1"/>
</dbReference>
<sequence length="262" mass="26750">MIEAEALTVRAPGGRALLREVSLGVAPGEVMAVVGPNGAGKSTLLRALTGELRPAAGRAAFAGRALRDWPPRALAQRRAVVSQRVALAFPLTVVEVVAIGRLPWLGTPEAARDEAAIGAALRRAGVAALAGRSYATLSGGEQQRVQLARALAQLDGAPPPAALLLDEPTASLDAGHRAALLGLLRDLAAAGTAVLVVLHDLNEAGFVADRVAVLQAGGCVGLGPPSEVLDPGLLRRVYGLPFRRLVDGALLPDFAAARSAAP</sequence>
<dbReference type="NCBIfam" id="NF010068">
    <property type="entry name" value="PRK13548.1"/>
    <property type="match status" value="1"/>
</dbReference>
<evidence type="ECO:0000256" key="2">
    <source>
        <dbReference type="ARBA" id="ARBA00022741"/>
    </source>
</evidence>
<organism evidence="7 8">
    <name type="scientific">Roseicella frigidaeris</name>
    <dbReference type="NCBI Taxonomy" id="2230885"/>
    <lineage>
        <taxon>Bacteria</taxon>
        <taxon>Pseudomonadati</taxon>
        <taxon>Pseudomonadota</taxon>
        <taxon>Alphaproteobacteria</taxon>
        <taxon>Acetobacterales</taxon>
        <taxon>Roseomonadaceae</taxon>
        <taxon>Roseicella</taxon>
    </lineage>
</organism>
<evidence type="ECO:0000313" key="8">
    <source>
        <dbReference type="Proteomes" id="UP000249065"/>
    </source>
</evidence>
<keyword evidence="1" id="KW-0813">Transport</keyword>
<comment type="function">
    <text evidence="5">Part of the ABC transporter complex HmuTUV involved in hemin import. Responsible for energy coupling to the transport system.</text>
</comment>
<dbReference type="InterPro" id="IPR017871">
    <property type="entry name" value="ABC_transporter-like_CS"/>
</dbReference>
<proteinExistence type="predicted"/>
<dbReference type="PANTHER" id="PTHR42794">
    <property type="entry name" value="HEMIN IMPORT ATP-BINDING PROTEIN HMUV"/>
    <property type="match status" value="1"/>
</dbReference>
<dbReference type="PANTHER" id="PTHR42794:SF1">
    <property type="entry name" value="HEMIN IMPORT ATP-BINDING PROTEIN HMUV"/>
    <property type="match status" value="1"/>
</dbReference>
<feature type="domain" description="ABC transporter" evidence="6">
    <location>
        <begin position="2"/>
        <end position="241"/>
    </location>
</feature>
<evidence type="ECO:0000256" key="1">
    <source>
        <dbReference type="ARBA" id="ARBA00022448"/>
    </source>
</evidence>
<gene>
    <name evidence="7" type="ORF">DOO78_00940</name>
</gene>
<dbReference type="InterPro" id="IPR027417">
    <property type="entry name" value="P-loop_NTPase"/>
</dbReference>
<keyword evidence="3 7" id="KW-0067">ATP-binding</keyword>
<dbReference type="AlphaFoldDB" id="A0A327MBW8"/>
<protein>
    <submittedName>
        <fullName evidence="7">Heme ABC transporter ATP-binding protein</fullName>
    </submittedName>
</protein>
<dbReference type="SUPFAM" id="SSF52540">
    <property type="entry name" value="P-loop containing nucleoside triphosphate hydrolases"/>
    <property type="match status" value="1"/>
</dbReference>
<evidence type="ECO:0000313" key="7">
    <source>
        <dbReference type="EMBL" id="RAI60731.1"/>
    </source>
</evidence>
<dbReference type="Proteomes" id="UP000249065">
    <property type="component" value="Unassembled WGS sequence"/>
</dbReference>
<dbReference type="Gene3D" id="3.40.50.300">
    <property type="entry name" value="P-loop containing nucleotide triphosphate hydrolases"/>
    <property type="match status" value="1"/>
</dbReference>
<dbReference type="GO" id="GO:0016887">
    <property type="term" value="F:ATP hydrolysis activity"/>
    <property type="evidence" value="ECO:0007669"/>
    <property type="project" value="InterPro"/>
</dbReference>
<comment type="caution">
    <text evidence="7">The sequence shown here is derived from an EMBL/GenBank/DDBJ whole genome shotgun (WGS) entry which is preliminary data.</text>
</comment>
<reference evidence="8" key="1">
    <citation type="submission" date="2018-06" db="EMBL/GenBank/DDBJ databases">
        <authorList>
            <person name="Khan S.A."/>
        </authorList>
    </citation>
    <scope>NUCLEOTIDE SEQUENCE [LARGE SCALE GENOMIC DNA]</scope>
    <source>
        <strain evidence="8">DB-1506</strain>
    </source>
</reference>
<evidence type="ECO:0000256" key="5">
    <source>
        <dbReference type="ARBA" id="ARBA00037066"/>
    </source>
</evidence>
<keyword evidence="2" id="KW-0547">Nucleotide-binding</keyword>
<keyword evidence="8" id="KW-1185">Reference proteome</keyword>
<evidence type="ECO:0000256" key="3">
    <source>
        <dbReference type="ARBA" id="ARBA00022840"/>
    </source>
</evidence>
<dbReference type="GO" id="GO:0005524">
    <property type="term" value="F:ATP binding"/>
    <property type="evidence" value="ECO:0007669"/>
    <property type="project" value="UniProtKB-KW"/>
</dbReference>
<dbReference type="InterPro" id="IPR003593">
    <property type="entry name" value="AAA+_ATPase"/>
</dbReference>
<dbReference type="Pfam" id="PF00005">
    <property type="entry name" value="ABC_tran"/>
    <property type="match status" value="1"/>
</dbReference>
<dbReference type="CDD" id="cd03214">
    <property type="entry name" value="ABC_Iron-Siderophores_B12_Hemin"/>
    <property type="match status" value="1"/>
</dbReference>
<name>A0A327MBW8_9PROT</name>
<dbReference type="RefSeq" id="WP_111467842.1">
    <property type="nucleotide sequence ID" value="NZ_QLIX01000001.1"/>
</dbReference>
<keyword evidence="4" id="KW-1278">Translocase</keyword>
<dbReference type="InterPro" id="IPR003439">
    <property type="entry name" value="ABC_transporter-like_ATP-bd"/>
</dbReference>
<evidence type="ECO:0000256" key="4">
    <source>
        <dbReference type="ARBA" id="ARBA00022967"/>
    </source>
</evidence>
<dbReference type="SMART" id="SM00382">
    <property type="entry name" value="AAA"/>
    <property type="match status" value="1"/>
</dbReference>